<feature type="active site" evidence="2">
    <location>
        <position position="81"/>
    </location>
</feature>
<feature type="binding site" evidence="3">
    <location>
        <position position="353"/>
    </location>
    <ligand>
        <name>FAD</name>
        <dbReference type="ChEBI" id="CHEBI:57692"/>
    </ligand>
</feature>
<dbReference type="InterPro" id="IPR033856">
    <property type="entry name" value="Trp_halogen"/>
</dbReference>
<comment type="similarity">
    <text evidence="1">Belongs to the flavin-dependent halogenase family. Bacterial tryptophan halogenase subfamily.</text>
</comment>
<dbReference type="GO" id="GO:0004497">
    <property type="term" value="F:monooxygenase activity"/>
    <property type="evidence" value="ECO:0007669"/>
    <property type="project" value="InterPro"/>
</dbReference>
<reference evidence="4" key="1">
    <citation type="submission" date="2021-05" db="EMBL/GenBank/DDBJ databases">
        <authorList>
            <person name="Pietrasiak N."/>
            <person name="Ward R."/>
            <person name="Stajich J.E."/>
            <person name="Kurbessoian T."/>
        </authorList>
    </citation>
    <scope>NUCLEOTIDE SEQUENCE</scope>
    <source>
        <strain evidence="4">JT2-VF2</strain>
    </source>
</reference>
<evidence type="ECO:0000256" key="1">
    <source>
        <dbReference type="ARBA" id="ARBA00038396"/>
    </source>
</evidence>
<feature type="binding site" evidence="3">
    <location>
        <position position="340"/>
    </location>
    <ligand>
        <name>FAD</name>
        <dbReference type="ChEBI" id="CHEBI:57692"/>
    </ligand>
</feature>
<dbReference type="PANTHER" id="PTHR43747">
    <property type="entry name" value="FAD-BINDING PROTEIN"/>
    <property type="match status" value="1"/>
</dbReference>
<keyword evidence="3" id="KW-0274">FAD</keyword>
<dbReference type="Pfam" id="PF04820">
    <property type="entry name" value="Trp_halogenase"/>
    <property type="match status" value="1"/>
</dbReference>
<proteinExistence type="inferred from homology"/>
<feature type="binding site" evidence="3">
    <location>
        <position position="189"/>
    </location>
    <ligand>
        <name>FAD</name>
        <dbReference type="ChEBI" id="CHEBI:57692"/>
    </ligand>
</feature>
<dbReference type="AlphaFoldDB" id="A0A951Q0B7"/>
<name>A0A951Q0B7_9NOST</name>
<dbReference type="SUPFAM" id="SSF51905">
    <property type="entry name" value="FAD/NAD(P)-binding domain"/>
    <property type="match status" value="1"/>
</dbReference>
<comment type="caution">
    <text evidence="4">The sequence shown here is derived from an EMBL/GenBank/DDBJ whole genome shotgun (WGS) entry which is preliminary data.</text>
</comment>
<dbReference type="Gene3D" id="3.50.50.60">
    <property type="entry name" value="FAD/NAD(P)-binding domain"/>
    <property type="match status" value="1"/>
</dbReference>
<gene>
    <name evidence="4" type="ORF">KME32_17460</name>
</gene>
<dbReference type="InterPro" id="IPR036188">
    <property type="entry name" value="FAD/NAD-bd_sf"/>
</dbReference>
<accession>A0A951Q0B7</accession>
<organism evidence="4 5">
    <name type="scientific">Mojavia pulchra JT2-VF2</name>
    <dbReference type="NCBI Taxonomy" id="287848"/>
    <lineage>
        <taxon>Bacteria</taxon>
        <taxon>Bacillati</taxon>
        <taxon>Cyanobacteriota</taxon>
        <taxon>Cyanophyceae</taxon>
        <taxon>Nostocales</taxon>
        <taxon>Nostocaceae</taxon>
    </lineage>
</organism>
<sequence>MDSNNKIQNIIIVGGGTTGWMAASYLTKTLQGSVNITLIESDRIPTVGVGEATVPSIRTDFFDFLGLSESEWMPECTATFKIGIKYVNWAYPPSVTKNNTFFHIFGEAKECDGVPLTHYWLKKRLNGYERPMAHSCYPSQRLCEKYKSPKFLDGRASVDYAYHFDAGLVAQYLTKWATKRGVVRVIDQVVDVALDDTGAISCLKTQKGNTYTADLYLDCSGFRGLLINEALKEPFLPYSDNLLCDSAVATALSTDDNDDNFRPYTTATALSSGWVWEIPQYGRLGTGYVYSQNFISPEQAEQEFRGFHGIKDKDVPIKHLKMRVGRTKRAWVKNCVSLGLSSGFIEPLESTGIYFIYAALKQLIRYFPDKSMNPALRNKFNERIAYMIDDVRDFIVLHYCTTSREDTPFWKANKFDLKIPESLQTLLDIYRAGAPINTPYTDEYGYNRNFDAGFDRFWTNSNYLAILAGVNYLPDSVLPILNHKPDSIEKAEITFKSVQATTENLLKELPSHYAYIKNLHKGDELMVEQYRQLEPSLTR</sequence>
<dbReference type="PIRSF" id="PIRSF011396">
    <property type="entry name" value="Trp_halogenase"/>
    <property type="match status" value="1"/>
</dbReference>
<dbReference type="GO" id="GO:0000166">
    <property type="term" value="F:nucleotide binding"/>
    <property type="evidence" value="ECO:0007669"/>
    <property type="project" value="UniProtKB-KW"/>
</dbReference>
<reference evidence="4" key="2">
    <citation type="journal article" date="2022" name="Microbiol. Resour. Announc.">
        <title>Metagenome Sequencing to Explore Phylogenomics of Terrestrial Cyanobacteria.</title>
        <authorList>
            <person name="Ward R.D."/>
            <person name="Stajich J.E."/>
            <person name="Johansen J.R."/>
            <person name="Huntemann M."/>
            <person name="Clum A."/>
            <person name="Foster B."/>
            <person name="Foster B."/>
            <person name="Roux S."/>
            <person name="Palaniappan K."/>
            <person name="Varghese N."/>
            <person name="Mukherjee S."/>
            <person name="Reddy T.B.K."/>
            <person name="Daum C."/>
            <person name="Copeland A."/>
            <person name="Chen I.A."/>
            <person name="Ivanova N.N."/>
            <person name="Kyrpides N.C."/>
            <person name="Shapiro N."/>
            <person name="Eloe-Fadrosh E.A."/>
            <person name="Pietrasiak N."/>
        </authorList>
    </citation>
    <scope>NUCLEOTIDE SEQUENCE</scope>
    <source>
        <strain evidence="4">JT2-VF2</strain>
    </source>
</reference>
<dbReference type="InterPro" id="IPR050816">
    <property type="entry name" value="Flavin-dep_Halogenase_NPB"/>
</dbReference>
<feature type="binding site" evidence="3">
    <location>
        <position position="81"/>
    </location>
    <ligand>
        <name>7-chloro-L-tryptophan</name>
        <dbReference type="ChEBI" id="CHEBI:58713"/>
    </ligand>
</feature>
<protein>
    <submittedName>
        <fullName evidence="4">Tryptophan 7-halogenase</fullName>
    </submittedName>
</protein>
<evidence type="ECO:0000256" key="3">
    <source>
        <dbReference type="PIRSR" id="PIRSR011396-2"/>
    </source>
</evidence>
<keyword evidence="3" id="KW-0547">Nucleotide-binding</keyword>
<evidence type="ECO:0000256" key="2">
    <source>
        <dbReference type="PIRSR" id="PIRSR011396-1"/>
    </source>
</evidence>
<evidence type="ECO:0000313" key="4">
    <source>
        <dbReference type="EMBL" id="MBW4562897.1"/>
    </source>
</evidence>
<keyword evidence="3" id="KW-0285">Flavoprotein</keyword>
<dbReference type="Proteomes" id="UP000715781">
    <property type="component" value="Unassembled WGS sequence"/>
</dbReference>
<feature type="binding site" evidence="3">
    <location>
        <position position="349"/>
    </location>
    <ligand>
        <name>L-tryptophan</name>
        <dbReference type="ChEBI" id="CHEBI:57912"/>
    </ligand>
</feature>
<dbReference type="PANTHER" id="PTHR43747:SF4">
    <property type="entry name" value="FLAVIN-DEPENDENT TRYPTOPHAN HALOGENASE"/>
    <property type="match status" value="1"/>
</dbReference>
<evidence type="ECO:0000313" key="5">
    <source>
        <dbReference type="Proteomes" id="UP000715781"/>
    </source>
</evidence>
<dbReference type="EMBL" id="JAHHHN010000009">
    <property type="protein sequence ID" value="MBW4562897.1"/>
    <property type="molecule type" value="Genomic_DNA"/>
</dbReference>
<dbReference type="InterPro" id="IPR006905">
    <property type="entry name" value="Flavin_halogenase"/>
</dbReference>